<evidence type="ECO:0000256" key="6">
    <source>
        <dbReference type="ARBA" id="ARBA00023037"/>
    </source>
</evidence>
<comment type="subcellular location">
    <subcellularLocation>
        <location evidence="1 11">Membrane</location>
        <topology evidence="1 11">Single-pass type I membrane protein</topology>
    </subcellularLocation>
</comment>
<evidence type="ECO:0000256" key="12">
    <source>
        <dbReference type="SAM" id="MobiDB-lite"/>
    </source>
</evidence>
<evidence type="ECO:0000256" key="11">
    <source>
        <dbReference type="RuleBase" id="RU003762"/>
    </source>
</evidence>
<dbReference type="GO" id="GO:0009897">
    <property type="term" value="C:external side of plasma membrane"/>
    <property type="evidence" value="ECO:0007669"/>
    <property type="project" value="TreeGrafter"/>
</dbReference>
<proteinExistence type="inferred from homology"/>
<keyword evidence="4" id="KW-0677">Repeat</keyword>
<accession>A0A5J4NVX6</accession>
<dbReference type="SUPFAM" id="SSF69179">
    <property type="entry name" value="Integrin domains"/>
    <property type="match status" value="1"/>
</dbReference>
<dbReference type="Gene3D" id="1.20.5.930">
    <property type="entry name" value="Bicelle-embedded integrin alpha(iib) transmembrane segment"/>
    <property type="match status" value="1"/>
</dbReference>
<feature type="repeat" description="FG-GAP" evidence="10">
    <location>
        <begin position="217"/>
        <end position="282"/>
    </location>
</feature>
<keyword evidence="7 11" id="KW-0472">Membrane</keyword>
<dbReference type="GO" id="GO:0033627">
    <property type="term" value="P:cell adhesion mediated by integrin"/>
    <property type="evidence" value="ECO:0007669"/>
    <property type="project" value="TreeGrafter"/>
</dbReference>
<dbReference type="SMART" id="SM00191">
    <property type="entry name" value="Int_alpha"/>
    <property type="match status" value="3"/>
</dbReference>
<evidence type="ECO:0000256" key="9">
    <source>
        <dbReference type="ARBA" id="ARBA00023180"/>
    </source>
</evidence>
<reference evidence="14 15" key="1">
    <citation type="journal article" date="2019" name="Gigascience">
        <title>Whole-genome sequence of the oriental lung fluke Paragonimus westermani.</title>
        <authorList>
            <person name="Oey H."/>
            <person name="Zakrzewski M."/>
            <person name="Narain K."/>
            <person name="Devi K.R."/>
            <person name="Agatsuma T."/>
            <person name="Nawaratna S."/>
            <person name="Gobert G.N."/>
            <person name="Jones M.K."/>
            <person name="Ragan M.A."/>
            <person name="McManus D.P."/>
            <person name="Krause L."/>
        </authorList>
    </citation>
    <scope>NUCLEOTIDE SEQUENCE [LARGE SCALE GENOMIC DNA]</scope>
    <source>
        <strain evidence="14 15">IND2009</strain>
    </source>
</reference>
<feature type="non-terminal residue" evidence="14">
    <location>
        <position position="1068"/>
    </location>
</feature>
<dbReference type="InterPro" id="IPR000413">
    <property type="entry name" value="Integrin_alpha"/>
</dbReference>
<dbReference type="GO" id="GO:0008305">
    <property type="term" value="C:integrin complex"/>
    <property type="evidence" value="ECO:0007669"/>
    <property type="project" value="InterPro"/>
</dbReference>
<gene>
    <name evidence="14" type="ORF">DEA37_0004704</name>
</gene>
<name>A0A5J4NVX6_9TREM</name>
<comment type="similarity">
    <text evidence="2 11">Belongs to the integrin alpha chain family.</text>
</comment>
<evidence type="ECO:0000256" key="10">
    <source>
        <dbReference type="PROSITE-ProRule" id="PRU00803"/>
    </source>
</evidence>
<dbReference type="GO" id="GO:0098609">
    <property type="term" value="P:cell-cell adhesion"/>
    <property type="evidence" value="ECO:0007669"/>
    <property type="project" value="TreeGrafter"/>
</dbReference>
<keyword evidence="5 11" id="KW-0130">Cell adhesion</keyword>
<evidence type="ECO:0000256" key="2">
    <source>
        <dbReference type="ARBA" id="ARBA00008054"/>
    </source>
</evidence>
<dbReference type="SUPFAM" id="SSF69318">
    <property type="entry name" value="Integrin alpha N-terminal domain"/>
    <property type="match status" value="1"/>
</dbReference>
<dbReference type="InterPro" id="IPR013519">
    <property type="entry name" value="Int_alpha_beta-p"/>
</dbReference>
<protein>
    <submittedName>
        <fullName evidence="14">Integrin alpha 3</fullName>
    </submittedName>
</protein>
<evidence type="ECO:0000259" key="13">
    <source>
        <dbReference type="Pfam" id="PF20806"/>
    </source>
</evidence>
<dbReference type="InterPro" id="IPR013517">
    <property type="entry name" value="FG-GAP"/>
</dbReference>
<keyword evidence="8 11" id="KW-0675">Receptor</keyword>
<dbReference type="AlphaFoldDB" id="A0A5J4NVX6"/>
<dbReference type="InterPro" id="IPR032695">
    <property type="entry name" value="Integrin_dom_sf"/>
</dbReference>
<dbReference type="Gene3D" id="2.130.10.130">
    <property type="entry name" value="Integrin alpha, N-terminal"/>
    <property type="match status" value="1"/>
</dbReference>
<evidence type="ECO:0000256" key="5">
    <source>
        <dbReference type="ARBA" id="ARBA00022889"/>
    </source>
</evidence>
<keyword evidence="11" id="KW-0812">Transmembrane</keyword>
<keyword evidence="11" id="KW-1133">Transmembrane helix</keyword>
<dbReference type="EMBL" id="QNGE01000629">
    <property type="protein sequence ID" value="KAA3679795.1"/>
    <property type="molecule type" value="Genomic_DNA"/>
</dbReference>
<feature type="repeat" description="FG-GAP" evidence="10">
    <location>
        <begin position="370"/>
        <end position="433"/>
    </location>
</feature>
<evidence type="ECO:0000256" key="4">
    <source>
        <dbReference type="ARBA" id="ARBA00022737"/>
    </source>
</evidence>
<dbReference type="GO" id="GO:0005178">
    <property type="term" value="F:integrin binding"/>
    <property type="evidence" value="ECO:0007669"/>
    <property type="project" value="TreeGrafter"/>
</dbReference>
<keyword evidence="9" id="KW-0325">Glycoprotein</keyword>
<dbReference type="InterPro" id="IPR028994">
    <property type="entry name" value="Integrin_alpha_N"/>
</dbReference>
<dbReference type="PROSITE" id="PS51470">
    <property type="entry name" value="FG_GAP"/>
    <property type="match status" value="3"/>
</dbReference>
<feature type="domain" description="Integrin alpha third immunoglobulin-like" evidence="13">
    <location>
        <begin position="680"/>
        <end position="924"/>
    </location>
</feature>
<evidence type="ECO:0000256" key="3">
    <source>
        <dbReference type="ARBA" id="ARBA00022729"/>
    </source>
</evidence>
<evidence type="ECO:0000313" key="14">
    <source>
        <dbReference type="EMBL" id="KAA3679795.1"/>
    </source>
</evidence>
<sequence length="1068" mass="117043">MIGSPNSGINGEIFWCPSSQSTCQRVDVDVSMLARMNPKMNGALLGYSMASLRGDQPGKVTVCAPRLVRSSVSLDYVTGGCFELDSNLQNPSAHSASMSICQDIPKSANVIDLRHCTIGATVGRHPGAPDELFMGGPYFYYGKGMGVILDTQKFTHSQTSTEGVLPNTLIGSSLDISDRIFASRSGSDRQVYAAYGGPGVPVIDNTSEKDTEEMGIRPVLRVDGQKFGSRFGHSLILVDINGDNWEDLIVGAPYEKLEALAGSQSEYGAVHVFLNLQNNFSSPVNDLSGESPFAYQPRGAHQLLTPLDKNHDCGTTPISAYGSTLVELGDINHDGFQGFAVGAPYGAGGGIVFIYHGSKTGRIGLPAQIICTAKLAIQNTLSGFGFSMGLKGLDLDGNGYADMAIGAPLSDSVVVLRSRPIIKFDVHITLEDGSTVIPTNLDTLSDCTVEALTLPGYKARKVRCLDTKIFVTYTSIDGLPCKYGKRYKVSLLLKADPVDAWLAEWTDPDDDQTRMVTKDRRKAPGQCALSDESTGQQVIPNVFQIYRDLAIAPVSFIGEKSVLEFGNQSDPFFTVNKSANSAGVQSPGGYLSVELEATCRELSDFSSKTLPNLDEMNAAKKLRLVFRLTFDNQCTARICCPHLRVTYSVDITRGTEAPVTVEGSLTHELRVNIKMIANISITGTIDPNTVYFSGNVSDGISSILAENQIGDSQLLIKFTVRNHRIHSLIPDSRLIIDWPYEIAGDVAETHGKYMLYLLENPSVVQHQLIIPGESVANTSSVVCDSLALTRLVNPHGYRIFSFLKPSIDGVPVQTAPVELPSGHPPVYPPLSSTMVIEDVPERLADSKQREKRKMTTVVRSFCIARLFSCYNGQLRCIPITCDLGKLSYKAGPITLEFNARLWDNTMREEFKPVFLTKLHISATWRANVKYGIDLGDSDHAQNIIELPIFNNLQPKPIAPKYMILYISLAVFGGVLLLAVIIIILKKAGFFKRKRFVRRQKRTPKEPEKQPMTSEYVVARTARERTQAQRQPIHTYGYVPDSRDSQHSTQVSSPITAYQQPRQSQRHNA</sequence>
<dbReference type="Gene3D" id="2.60.40.1530">
    <property type="entry name" value="ntegrin, alpha v. Chain A, domain 4"/>
    <property type="match status" value="1"/>
</dbReference>
<evidence type="ECO:0000256" key="1">
    <source>
        <dbReference type="ARBA" id="ARBA00004479"/>
    </source>
</evidence>
<keyword evidence="15" id="KW-1185">Reference proteome</keyword>
<feature type="repeat" description="FG-GAP" evidence="10">
    <location>
        <begin position="305"/>
        <end position="362"/>
    </location>
</feature>
<keyword evidence="3" id="KW-0732">Signal</keyword>
<dbReference type="GO" id="GO:0007160">
    <property type="term" value="P:cell-matrix adhesion"/>
    <property type="evidence" value="ECO:0007669"/>
    <property type="project" value="TreeGrafter"/>
</dbReference>
<comment type="caution">
    <text evidence="14">The sequence shown here is derived from an EMBL/GenBank/DDBJ whole genome shotgun (WGS) entry which is preliminary data.</text>
</comment>
<dbReference type="PANTHER" id="PTHR23220">
    <property type="entry name" value="INTEGRIN ALPHA"/>
    <property type="match status" value="1"/>
</dbReference>
<dbReference type="PRINTS" id="PR01185">
    <property type="entry name" value="INTEGRINA"/>
</dbReference>
<evidence type="ECO:0000313" key="15">
    <source>
        <dbReference type="Proteomes" id="UP000324629"/>
    </source>
</evidence>
<evidence type="ECO:0000256" key="8">
    <source>
        <dbReference type="ARBA" id="ARBA00023170"/>
    </source>
</evidence>
<feature type="region of interest" description="Disordered" evidence="12">
    <location>
        <begin position="1021"/>
        <end position="1068"/>
    </location>
</feature>
<dbReference type="GO" id="GO:0007229">
    <property type="term" value="P:integrin-mediated signaling pathway"/>
    <property type="evidence" value="ECO:0007669"/>
    <property type="project" value="UniProtKB-KW"/>
</dbReference>
<dbReference type="Proteomes" id="UP000324629">
    <property type="component" value="Unassembled WGS sequence"/>
</dbReference>
<organism evidence="14 15">
    <name type="scientific">Paragonimus westermani</name>
    <dbReference type="NCBI Taxonomy" id="34504"/>
    <lineage>
        <taxon>Eukaryota</taxon>
        <taxon>Metazoa</taxon>
        <taxon>Spiralia</taxon>
        <taxon>Lophotrochozoa</taxon>
        <taxon>Platyhelminthes</taxon>
        <taxon>Trematoda</taxon>
        <taxon>Digenea</taxon>
        <taxon>Plagiorchiida</taxon>
        <taxon>Troglotremata</taxon>
        <taxon>Troglotrematidae</taxon>
        <taxon>Paragonimus</taxon>
    </lineage>
</organism>
<dbReference type="InterPro" id="IPR048286">
    <property type="entry name" value="Integrin_alpha_Ig-like_3"/>
</dbReference>
<evidence type="ECO:0000256" key="7">
    <source>
        <dbReference type="ARBA" id="ARBA00023136"/>
    </source>
</evidence>
<feature type="compositionally biased region" description="Polar residues" evidence="12">
    <location>
        <begin position="1046"/>
        <end position="1062"/>
    </location>
</feature>
<feature type="transmembrane region" description="Helical" evidence="11">
    <location>
        <begin position="962"/>
        <end position="984"/>
    </location>
</feature>
<dbReference type="Pfam" id="PF01839">
    <property type="entry name" value="FG-GAP"/>
    <property type="match status" value="1"/>
</dbReference>
<keyword evidence="6 11" id="KW-0401">Integrin</keyword>
<dbReference type="Pfam" id="PF20806">
    <property type="entry name" value="Integrin_A_Ig_3"/>
    <property type="match status" value="1"/>
</dbReference>
<dbReference type="PANTHER" id="PTHR23220:SF122">
    <property type="entry name" value="INTEGRIN ALPHA-PS1"/>
    <property type="match status" value="1"/>
</dbReference>